<keyword evidence="1" id="KW-0472">Membrane</keyword>
<evidence type="ECO:0000259" key="2">
    <source>
        <dbReference type="PROSITE" id="PS51186"/>
    </source>
</evidence>
<evidence type="ECO:0000313" key="4">
    <source>
        <dbReference type="Proteomes" id="UP000223982"/>
    </source>
</evidence>
<dbReference type="AlphaFoldDB" id="A0AA44ZDI6"/>
<dbReference type="InterPro" id="IPR016181">
    <property type="entry name" value="Acyl_CoA_acyltransferase"/>
</dbReference>
<dbReference type="SUPFAM" id="SSF55729">
    <property type="entry name" value="Acyl-CoA N-acyltransferases (Nat)"/>
    <property type="match status" value="1"/>
</dbReference>
<name>A0AA44ZDI6_CUTAC</name>
<dbReference type="Pfam" id="PF13508">
    <property type="entry name" value="Acetyltransf_7"/>
    <property type="match status" value="1"/>
</dbReference>
<dbReference type="GO" id="GO:0016747">
    <property type="term" value="F:acyltransferase activity, transferring groups other than amino-acyl groups"/>
    <property type="evidence" value="ECO:0007669"/>
    <property type="project" value="InterPro"/>
</dbReference>
<dbReference type="RefSeq" id="WP_098817046.1">
    <property type="nucleotide sequence ID" value="NZ_CM008375.1"/>
</dbReference>
<feature type="transmembrane region" description="Helical" evidence="1">
    <location>
        <begin position="56"/>
        <end position="77"/>
    </location>
</feature>
<keyword evidence="3" id="KW-0614">Plasmid</keyword>
<dbReference type="InterPro" id="IPR000182">
    <property type="entry name" value="GNAT_dom"/>
</dbReference>
<dbReference type="Proteomes" id="UP000223982">
    <property type="component" value="Plasmid p09_09"/>
</dbReference>
<protein>
    <submittedName>
        <fullName evidence="3">Permease</fullName>
    </submittedName>
</protein>
<dbReference type="CDD" id="cd04301">
    <property type="entry name" value="NAT_SF"/>
    <property type="match status" value="1"/>
</dbReference>
<proteinExistence type="predicted"/>
<feature type="transmembrane region" description="Helical" evidence="1">
    <location>
        <begin position="29"/>
        <end position="50"/>
    </location>
</feature>
<dbReference type="PROSITE" id="PS51186">
    <property type="entry name" value="GNAT"/>
    <property type="match status" value="1"/>
</dbReference>
<keyword evidence="1" id="KW-1133">Transmembrane helix</keyword>
<comment type="caution">
    <text evidence="3">The sequence shown here is derived from an EMBL/GenBank/DDBJ whole genome shotgun (WGS) entry which is preliminary data.</text>
</comment>
<keyword evidence="1" id="KW-0812">Transmembrane</keyword>
<sequence>MIQESWEFSLSWHRSEITEIMAGHLRSALLVPIAAGVEAAIIWALGGWIICGNWPGWSELTIVGVVTLSIIMVIMVATEARRWRAAAWRSWQITPDWHGGAYVAPPARRHGPMLMCVHAVPRNQGYGSQVLAHVCQWADEQGFTLELKSSGDAAERFYERFGFVKASRRAMRRECAFDGVDSHERSIVLDNMSDRLENMSS</sequence>
<dbReference type="Gene3D" id="3.40.630.30">
    <property type="match status" value="1"/>
</dbReference>
<accession>A0AA44ZDI6</accession>
<geneLocation type="plasmid" evidence="3 4">
    <name>p09_09</name>
</geneLocation>
<evidence type="ECO:0000256" key="1">
    <source>
        <dbReference type="SAM" id="Phobius"/>
    </source>
</evidence>
<organism evidence="3 4">
    <name type="scientific">Cutibacterium acnes</name>
    <name type="common">Propionibacterium acnes</name>
    <dbReference type="NCBI Taxonomy" id="1747"/>
    <lineage>
        <taxon>Bacteria</taxon>
        <taxon>Bacillati</taxon>
        <taxon>Actinomycetota</taxon>
        <taxon>Actinomycetes</taxon>
        <taxon>Propionibacteriales</taxon>
        <taxon>Propionibacteriaceae</taxon>
        <taxon>Cutibacterium</taxon>
    </lineage>
</organism>
<dbReference type="EMBL" id="LKVB01000016">
    <property type="protein sequence ID" value="PHJ26150.1"/>
    <property type="molecule type" value="Genomic_DNA"/>
</dbReference>
<evidence type="ECO:0000313" key="3">
    <source>
        <dbReference type="EMBL" id="PHJ26150.1"/>
    </source>
</evidence>
<reference evidence="3 4" key="1">
    <citation type="submission" date="2017-02" db="EMBL/GenBank/DDBJ databases">
        <title>Prevalence of linear plasmids in Propionibacterium acnes isolates obtained from cancerous prostatic tissue.</title>
        <authorList>
            <person name="Davidsson S."/>
            <person name="Bruggemann H."/>
        </authorList>
    </citation>
    <scope>NUCLEOTIDE SEQUENCE [LARGE SCALE GENOMIC DNA]</scope>
    <source>
        <strain evidence="3 4">09-9</strain>
        <plasmid evidence="3 4">p09_09</plasmid>
    </source>
</reference>
<feature type="domain" description="N-acetyltransferase" evidence="2">
    <location>
        <begin position="115"/>
        <end position="184"/>
    </location>
</feature>
<gene>
    <name evidence="3" type="ORF">APS60_12445</name>
</gene>